<dbReference type="PANTHER" id="PTHR42996">
    <property type="entry name" value="PHOSPHATE-BINDING PROTEIN PSTS"/>
    <property type="match status" value="1"/>
</dbReference>
<dbReference type="AlphaFoldDB" id="A0A0C5J080"/>
<feature type="chain" id="PRO_5002189471" description="Phosphate-binding protein PstS" evidence="8">
    <location>
        <begin position="28"/>
        <end position="349"/>
    </location>
</feature>
<comment type="subunit">
    <text evidence="3 7">The complex is composed of two ATP-binding proteins (PstB), two transmembrane proteins (PstC and PstA) and a solute-binding protein (PstS).</text>
</comment>
<evidence type="ECO:0000313" key="10">
    <source>
        <dbReference type="EMBL" id="AJP48462.1"/>
    </source>
</evidence>
<evidence type="ECO:0000313" key="11">
    <source>
        <dbReference type="Proteomes" id="UP000061603"/>
    </source>
</evidence>
<accession>A0A0C5J080</accession>
<keyword evidence="6 7" id="KW-0592">Phosphate transport</keyword>
<dbReference type="SUPFAM" id="SSF53850">
    <property type="entry name" value="Periplasmic binding protein-like II"/>
    <property type="match status" value="1"/>
</dbReference>
<organism evidence="10 11">
    <name type="scientific">Rugosibacter aromaticivorans</name>
    <dbReference type="NCBI Taxonomy" id="1565605"/>
    <lineage>
        <taxon>Bacteria</taxon>
        <taxon>Pseudomonadati</taxon>
        <taxon>Pseudomonadota</taxon>
        <taxon>Betaproteobacteria</taxon>
        <taxon>Nitrosomonadales</taxon>
        <taxon>Sterolibacteriaceae</taxon>
        <taxon>Rugosibacter</taxon>
    </lineage>
</organism>
<dbReference type="InterPro" id="IPR024370">
    <property type="entry name" value="PBP_domain"/>
</dbReference>
<name>A0A0C5J080_9PROT</name>
<dbReference type="KEGG" id="rbu:PG1C_08330"/>
<keyword evidence="11" id="KW-1185">Reference proteome</keyword>
<dbReference type="PANTHER" id="PTHR42996:SF1">
    <property type="entry name" value="PHOSPHATE-BINDING PROTEIN PSTS"/>
    <property type="match status" value="1"/>
</dbReference>
<dbReference type="GO" id="GO:0042301">
    <property type="term" value="F:phosphate ion binding"/>
    <property type="evidence" value="ECO:0007669"/>
    <property type="project" value="InterPro"/>
</dbReference>
<dbReference type="PATRIC" id="fig|1565605.3.peg.1765"/>
<comment type="function">
    <text evidence="1 7">Part of the ABC transporter complex PstSACB involved in phosphate import.</text>
</comment>
<evidence type="ECO:0000256" key="4">
    <source>
        <dbReference type="ARBA" id="ARBA00021889"/>
    </source>
</evidence>
<dbReference type="GO" id="GO:0035435">
    <property type="term" value="P:phosphate ion transmembrane transport"/>
    <property type="evidence" value="ECO:0007669"/>
    <property type="project" value="InterPro"/>
</dbReference>
<evidence type="ECO:0000256" key="2">
    <source>
        <dbReference type="ARBA" id="ARBA00008725"/>
    </source>
</evidence>
<reference evidence="10 11" key="1">
    <citation type="journal article" date="2015" name="Genome Announc.">
        <title>Complete Genome Sequence of a Novel Bacterium within the Family Rhodocyclaceae That Degrades Polycyclic Aromatic Hydrocarbons.</title>
        <authorList>
            <person name="Singleton D.R."/>
            <person name="Dickey A.N."/>
            <person name="Scholl E.H."/>
            <person name="Wright F.A."/>
            <person name="Aitken M.D."/>
        </authorList>
    </citation>
    <scope>NUCLEOTIDE SEQUENCE [LARGE SCALE GENOMIC DNA]</scope>
    <source>
        <strain evidence="11">PG1-Ca6</strain>
    </source>
</reference>
<sequence length="349" mass="37757">MIPKQIKRFVIPVAAVACAINFTQVQAAEITGAGATFPAPIYGKWAEAYHKATGNKINYQSIGSGGGIKQINAKTVDFGASDMPLKPDVLDKDGLMQFPAVIGGEVLVVNIVGVKPGEMRLTPAVLADIYLGNITKWNDKAIVALNPKLSLPDQAIAVVRRADGSGTTFIFTNYLSKVSPEWKQKVGEGTAVQWPLGLGGKGNEGVAAFVQRIPGAIGYVEYAYSKQNNMTYTLLQNAEGNYPIPDDTTFKAAAANADWTKSAFYEILTNEPGKDAWPITGATFILMHKVQDKPVQAAEVLKFFDWSYKNGGKMAHDLDYVPLPESLVNLIRSAWKNTIKDASGKPVYK</sequence>
<evidence type="ECO:0000256" key="3">
    <source>
        <dbReference type="ARBA" id="ARBA00011529"/>
    </source>
</evidence>
<evidence type="ECO:0000256" key="8">
    <source>
        <dbReference type="SAM" id="SignalP"/>
    </source>
</evidence>
<dbReference type="InterPro" id="IPR050962">
    <property type="entry name" value="Phosphate-bind_PstS"/>
</dbReference>
<dbReference type="Proteomes" id="UP000061603">
    <property type="component" value="Chromosome"/>
</dbReference>
<dbReference type="Gene3D" id="3.40.190.10">
    <property type="entry name" value="Periplasmic binding protein-like II"/>
    <property type="match status" value="2"/>
</dbReference>
<evidence type="ECO:0000256" key="1">
    <source>
        <dbReference type="ARBA" id="ARBA00002841"/>
    </source>
</evidence>
<dbReference type="RefSeq" id="WP_202634389.1">
    <property type="nucleotide sequence ID" value="NZ_CP010554.1"/>
</dbReference>
<dbReference type="Pfam" id="PF12849">
    <property type="entry name" value="PBP_like_2"/>
    <property type="match status" value="1"/>
</dbReference>
<feature type="domain" description="PBP" evidence="9">
    <location>
        <begin position="27"/>
        <end position="308"/>
    </location>
</feature>
<feature type="signal peptide" evidence="8">
    <location>
        <begin position="1"/>
        <end position="27"/>
    </location>
</feature>
<dbReference type="NCBIfam" id="NF008171">
    <property type="entry name" value="PRK10918.1"/>
    <property type="match status" value="1"/>
</dbReference>
<evidence type="ECO:0000259" key="9">
    <source>
        <dbReference type="Pfam" id="PF12849"/>
    </source>
</evidence>
<keyword evidence="8" id="KW-0732">Signal</keyword>
<gene>
    <name evidence="10" type="ORF">PG1C_08330</name>
</gene>
<dbReference type="InterPro" id="IPR005673">
    <property type="entry name" value="ABC_phos-bd_PstS"/>
</dbReference>
<dbReference type="NCBIfam" id="TIGR00975">
    <property type="entry name" value="3a0107s03"/>
    <property type="match status" value="1"/>
</dbReference>
<keyword evidence="5 7" id="KW-0813">Transport</keyword>
<dbReference type="EMBL" id="CP010554">
    <property type="protein sequence ID" value="AJP48462.1"/>
    <property type="molecule type" value="Genomic_DNA"/>
</dbReference>
<comment type="similarity">
    <text evidence="2 7">Belongs to the PstS family.</text>
</comment>
<evidence type="ECO:0000256" key="6">
    <source>
        <dbReference type="ARBA" id="ARBA00022592"/>
    </source>
</evidence>
<dbReference type="STRING" id="1565605.PG1C_08330"/>
<proteinExistence type="inferred from homology"/>
<dbReference type="PIRSF" id="PIRSF002756">
    <property type="entry name" value="PstS"/>
    <property type="match status" value="1"/>
</dbReference>
<dbReference type="GO" id="GO:0043190">
    <property type="term" value="C:ATP-binding cassette (ABC) transporter complex"/>
    <property type="evidence" value="ECO:0007669"/>
    <property type="project" value="InterPro"/>
</dbReference>
<protein>
    <recommendedName>
        <fullName evidence="4 7">Phosphate-binding protein PstS</fullName>
    </recommendedName>
</protein>
<evidence type="ECO:0000256" key="5">
    <source>
        <dbReference type="ARBA" id="ARBA00022448"/>
    </source>
</evidence>
<dbReference type="HOGENOM" id="CLU_034528_1_0_4"/>
<evidence type="ECO:0000256" key="7">
    <source>
        <dbReference type="PIRNR" id="PIRNR002756"/>
    </source>
</evidence>
<dbReference type="CDD" id="cd13565">
    <property type="entry name" value="PBP2_PstS"/>
    <property type="match status" value="1"/>
</dbReference>